<organism evidence="1 2">
    <name type="scientific">Hyalomma asiaticum</name>
    <name type="common">Tick</name>
    <dbReference type="NCBI Taxonomy" id="266040"/>
    <lineage>
        <taxon>Eukaryota</taxon>
        <taxon>Metazoa</taxon>
        <taxon>Ecdysozoa</taxon>
        <taxon>Arthropoda</taxon>
        <taxon>Chelicerata</taxon>
        <taxon>Arachnida</taxon>
        <taxon>Acari</taxon>
        <taxon>Parasitiformes</taxon>
        <taxon>Ixodida</taxon>
        <taxon>Ixodoidea</taxon>
        <taxon>Ixodidae</taxon>
        <taxon>Hyalomminae</taxon>
        <taxon>Hyalomma</taxon>
    </lineage>
</organism>
<reference evidence="1" key="1">
    <citation type="submission" date="2020-05" db="EMBL/GenBank/DDBJ databases">
        <title>Large-scale comparative analyses of tick genomes elucidate their genetic diversity and vector capacities.</title>
        <authorList>
            <person name="Jia N."/>
            <person name="Wang J."/>
            <person name="Shi W."/>
            <person name="Du L."/>
            <person name="Sun Y."/>
            <person name="Zhan W."/>
            <person name="Jiang J."/>
            <person name="Wang Q."/>
            <person name="Zhang B."/>
            <person name="Ji P."/>
            <person name="Sakyi L.B."/>
            <person name="Cui X."/>
            <person name="Yuan T."/>
            <person name="Jiang B."/>
            <person name="Yang W."/>
            <person name="Lam T.T.-Y."/>
            <person name="Chang Q."/>
            <person name="Ding S."/>
            <person name="Wang X."/>
            <person name="Zhu J."/>
            <person name="Ruan X."/>
            <person name="Zhao L."/>
            <person name="Wei J."/>
            <person name="Que T."/>
            <person name="Du C."/>
            <person name="Cheng J."/>
            <person name="Dai P."/>
            <person name="Han X."/>
            <person name="Huang E."/>
            <person name="Gao Y."/>
            <person name="Liu J."/>
            <person name="Shao H."/>
            <person name="Ye R."/>
            <person name="Li L."/>
            <person name="Wei W."/>
            <person name="Wang X."/>
            <person name="Wang C."/>
            <person name="Yang T."/>
            <person name="Huo Q."/>
            <person name="Li W."/>
            <person name="Guo W."/>
            <person name="Chen H."/>
            <person name="Zhou L."/>
            <person name="Ni X."/>
            <person name="Tian J."/>
            <person name="Zhou Y."/>
            <person name="Sheng Y."/>
            <person name="Liu T."/>
            <person name="Pan Y."/>
            <person name="Xia L."/>
            <person name="Li J."/>
            <person name="Zhao F."/>
            <person name="Cao W."/>
        </authorList>
    </citation>
    <scope>NUCLEOTIDE SEQUENCE</scope>
    <source>
        <strain evidence="1">Hyas-2018</strain>
    </source>
</reference>
<dbReference type="Proteomes" id="UP000821845">
    <property type="component" value="Chromosome 1"/>
</dbReference>
<evidence type="ECO:0000313" key="1">
    <source>
        <dbReference type="EMBL" id="KAH6947372.1"/>
    </source>
</evidence>
<dbReference type="EMBL" id="CM023481">
    <property type="protein sequence ID" value="KAH6947372.1"/>
    <property type="molecule type" value="Genomic_DNA"/>
</dbReference>
<keyword evidence="2" id="KW-1185">Reference proteome</keyword>
<sequence length="310" mass="34652">MSSPTEKMEILKKCKVIRSQVTRFTNDADKLLSSTSAIDLDEVSALIERLRLVERQLKDTDTAIEPHLKEEDAEAEYETVLEYSDRIATYIVRLELRKNSASQKETTSHENPVVRTQRTKLPKLELLKFDSRRRNWQPSWEQFDVAISKNQELSNLDRFNYLKSLLTGEAAAAIAGLQATSQCYEDAIDILQKRFGDSSALIQDHMQGLIDINPVSSEKNVHDLRRMLDSVPSAHAWSEGSGCGGGVLRGNAVPSPTSNTAKGVRPRLPPITGGGKGERWCCDFYQRNDIVVIEIIAATATPPSARILRD</sequence>
<accession>A0ACB7TII7</accession>
<proteinExistence type="predicted"/>
<evidence type="ECO:0000313" key="2">
    <source>
        <dbReference type="Proteomes" id="UP000821845"/>
    </source>
</evidence>
<protein>
    <submittedName>
        <fullName evidence="1">Uncharacterized protein</fullName>
    </submittedName>
</protein>
<gene>
    <name evidence="1" type="ORF">HPB50_018527</name>
</gene>
<name>A0ACB7TII7_HYAAI</name>
<comment type="caution">
    <text evidence="1">The sequence shown here is derived from an EMBL/GenBank/DDBJ whole genome shotgun (WGS) entry which is preliminary data.</text>
</comment>